<dbReference type="GO" id="GO:0001164">
    <property type="term" value="F:RNA polymerase I core promoter sequence-specific DNA binding"/>
    <property type="evidence" value="ECO:0007669"/>
    <property type="project" value="TreeGrafter"/>
</dbReference>
<keyword evidence="4" id="KW-1185">Reference proteome</keyword>
<feature type="compositionally biased region" description="Polar residues" evidence="1">
    <location>
        <begin position="16"/>
        <end position="41"/>
    </location>
</feature>
<evidence type="ECO:0000259" key="2">
    <source>
        <dbReference type="Pfam" id="PF15463"/>
    </source>
</evidence>
<name>A0A0N0NK46_9EURO</name>
<dbReference type="GO" id="GO:0042790">
    <property type="term" value="P:nucleolar large rRNA transcription by RNA polymerase I"/>
    <property type="evidence" value="ECO:0007669"/>
    <property type="project" value="TreeGrafter"/>
</dbReference>
<gene>
    <name evidence="3" type="ORF">AB675_10249</name>
</gene>
<feature type="region of interest" description="Disordered" evidence="1">
    <location>
        <begin position="274"/>
        <end position="363"/>
    </location>
</feature>
<dbReference type="AlphaFoldDB" id="A0A0N0NK46"/>
<dbReference type="InterPro" id="IPR029178">
    <property type="entry name" value="Ecm11_C"/>
</dbReference>
<dbReference type="STRING" id="1664694.A0A0N0NK46"/>
<dbReference type="PANTHER" id="PTHR28244:SF1">
    <property type="entry name" value="RNA POLYMERASE I-SPECIFIC TRANSCRIPTION INITIATION FACTOR RRN11"/>
    <property type="match status" value="1"/>
</dbReference>
<dbReference type="GO" id="GO:0017025">
    <property type="term" value="F:TBP-class protein binding"/>
    <property type="evidence" value="ECO:0007669"/>
    <property type="project" value="TreeGrafter"/>
</dbReference>
<feature type="compositionally biased region" description="Basic and acidic residues" evidence="1">
    <location>
        <begin position="285"/>
        <end position="294"/>
    </location>
</feature>
<sequence length="582" mass="64802">MPLNGRDETMQFPPNVKTQPMSTNGSNNGLASNPQITSQQRHVALQSARDGPGVHTPARPASRLQNERPLSEQADGSETVVKQQVIPPREFDARVPLGPSQPRLHTLHAPFDSARELKIPVKNTLPLSRGASPGLKHQTSQSTNGNAHGAEMASGKDTRIKSTLGTRNDRFGQNHSRQQSADSIASHDSTMFDAARAGDYGEDQYNDGVDEKTAVWRGEGFIKPAVNKLVARANSGTKQGLFGQGPSMVQPGAQQRLYVDKPIVRRDREIDYEVRPDDDSTTALFDEKDLDAKQWDVGGIPESTPSKQAPPSYTGRRAVSTTQRQRKVVAPQPGRDDRASSPMDDRDDQGFAVDSGQDDQGFVAIPDLNVMRGYAKKGIEERRKEEEETKRQEAEQQVVRNTTKVGASVEVSEDERSPFPTLAARDSSKRAFDQIDYDEAQLRTMSYAQLDKTAFLEDPRHPPSKPAVDEHGAAITLEQKLEKLSQMNLDDQKSFFRSLTDAENEQTGQWFMKTFGDSLKELMQKRLERRKKALEFELEVKKRQKAVDVKAEDIERELNELKRGGGDLLQNRSSPRPRTVGK</sequence>
<dbReference type="GeneID" id="28730886"/>
<protein>
    <recommendedName>
        <fullName evidence="2">Extracellular mutant protein 11 C-terminal domain-containing protein</fullName>
    </recommendedName>
</protein>
<dbReference type="EMBL" id="LFJN01000024">
    <property type="protein sequence ID" value="KPI37399.1"/>
    <property type="molecule type" value="Genomic_DNA"/>
</dbReference>
<feature type="region of interest" description="Disordered" evidence="1">
    <location>
        <begin position="561"/>
        <end position="582"/>
    </location>
</feature>
<feature type="region of interest" description="Disordered" evidence="1">
    <location>
        <begin position="1"/>
        <end position="87"/>
    </location>
</feature>
<dbReference type="PANTHER" id="PTHR28244">
    <property type="entry name" value="RNA POLYMERASE I-SPECIFIC TRANSCRIPTION INITIATION FACTOR RRN11"/>
    <property type="match status" value="1"/>
</dbReference>
<evidence type="ECO:0000313" key="3">
    <source>
        <dbReference type="EMBL" id="KPI37399.1"/>
    </source>
</evidence>
<feature type="domain" description="Extracellular mutant protein 11 C-terminal" evidence="2">
    <location>
        <begin position="436"/>
        <end position="569"/>
    </location>
</feature>
<feature type="region of interest" description="Disordered" evidence="1">
    <location>
        <begin position="125"/>
        <end position="187"/>
    </location>
</feature>
<dbReference type="GO" id="GO:0070860">
    <property type="term" value="C:RNA polymerase I core factor complex"/>
    <property type="evidence" value="ECO:0007669"/>
    <property type="project" value="TreeGrafter"/>
</dbReference>
<comment type="caution">
    <text evidence="3">The sequence shown here is derived from an EMBL/GenBank/DDBJ whole genome shotgun (WGS) entry which is preliminary data.</text>
</comment>
<dbReference type="Pfam" id="PF15463">
    <property type="entry name" value="ECM11"/>
    <property type="match status" value="1"/>
</dbReference>
<feature type="compositionally biased region" description="Polar residues" evidence="1">
    <location>
        <begin position="137"/>
        <end position="146"/>
    </location>
</feature>
<dbReference type="VEuPathDB" id="FungiDB:AB675_10249"/>
<accession>A0A0N0NK46</accession>
<feature type="region of interest" description="Disordered" evidence="1">
    <location>
        <begin position="380"/>
        <end position="428"/>
    </location>
</feature>
<organism evidence="3 4">
    <name type="scientific">Cyphellophora attinorum</name>
    <dbReference type="NCBI Taxonomy" id="1664694"/>
    <lineage>
        <taxon>Eukaryota</taxon>
        <taxon>Fungi</taxon>
        <taxon>Dikarya</taxon>
        <taxon>Ascomycota</taxon>
        <taxon>Pezizomycotina</taxon>
        <taxon>Eurotiomycetes</taxon>
        <taxon>Chaetothyriomycetidae</taxon>
        <taxon>Chaetothyriales</taxon>
        <taxon>Cyphellophoraceae</taxon>
        <taxon>Cyphellophora</taxon>
    </lineage>
</organism>
<feature type="compositionally biased region" description="Polar residues" evidence="1">
    <location>
        <begin position="173"/>
        <end position="187"/>
    </location>
</feature>
<dbReference type="OrthoDB" id="2159786at2759"/>
<proteinExistence type="predicted"/>
<reference evidence="3 4" key="1">
    <citation type="submission" date="2015-06" db="EMBL/GenBank/DDBJ databases">
        <title>Draft genome of the ant-associated black yeast Phialophora attae CBS 131958.</title>
        <authorList>
            <person name="Moreno L.F."/>
            <person name="Stielow B.J."/>
            <person name="de Hoog S."/>
            <person name="Vicente V.A."/>
            <person name="Weiss V.A."/>
            <person name="de Vries M."/>
            <person name="Cruz L.M."/>
            <person name="Souza E.M."/>
        </authorList>
    </citation>
    <scope>NUCLEOTIDE SEQUENCE [LARGE SCALE GENOMIC DNA]</scope>
    <source>
        <strain evidence="3 4">CBS 131958</strain>
    </source>
</reference>
<dbReference type="InterPro" id="IPR053029">
    <property type="entry name" value="RNA_pol_I-specific_init_factor"/>
</dbReference>
<dbReference type="Proteomes" id="UP000038010">
    <property type="component" value="Unassembled WGS sequence"/>
</dbReference>
<evidence type="ECO:0000313" key="4">
    <source>
        <dbReference type="Proteomes" id="UP000038010"/>
    </source>
</evidence>
<evidence type="ECO:0000256" key="1">
    <source>
        <dbReference type="SAM" id="MobiDB-lite"/>
    </source>
</evidence>
<dbReference type="RefSeq" id="XP_017997362.1">
    <property type="nucleotide sequence ID" value="XM_018139006.1"/>
</dbReference>
<feature type="compositionally biased region" description="Basic and acidic residues" evidence="1">
    <location>
        <begin position="380"/>
        <end position="394"/>
    </location>
</feature>